<sequence length="152" mass="17345">MGFGNLEEMEEASPVIVLGTKTKESDTEVFRSEINNEVIGGYTKSSFLISKVFKNSENRQDININDQIIISEMSFYDKETNAQYTVNEYKNMEFDKEYLLFLVPVDEGMYAPRGVTTGKVPMFESESFNTLTVTDNDTDLVIAKEAQVKYKK</sequence>
<dbReference type="RefSeq" id="WP_326125069.1">
    <property type="nucleotide sequence ID" value="NZ_JARSFG010000033.1"/>
</dbReference>
<name>A0AAW9NZJ2_9BACL</name>
<reference evidence="1 2" key="1">
    <citation type="submission" date="2023-03" db="EMBL/GenBank/DDBJ databases">
        <title>Bacillus Genome Sequencing.</title>
        <authorList>
            <person name="Dunlap C."/>
        </authorList>
    </citation>
    <scope>NUCLEOTIDE SEQUENCE [LARGE SCALE GENOMIC DNA]</scope>
    <source>
        <strain evidence="1 2">B-59205</strain>
    </source>
</reference>
<proteinExistence type="predicted"/>
<organism evidence="1 2">
    <name type="scientific">Metasolibacillus meyeri</name>
    <dbReference type="NCBI Taxonomy" id="1071052"/>
    <lineage>
        <taxon>Bacteria</taxon>
        <taxon>Bacillati</taxon>
        <taxon>Bacillota</taxon>
        <taxon>Bacilli</taxon>
        <taxon>Bacillales</taxon>
        <taxon>Caryophanaceae</taxon>
        <taxon>Metasolibacillus</taxon>
    </lineage>
</organism>
<keyword evidence="2" id="KW-1185">Reference proteome</keyword>
<gene>
    <name evidence="1" type="ORF">P9B03_18890</name>
</gene>
<dbReference type="EMBL" id="JARSFG010000033">
    <property type="protein sequence ID" value="MEC1180533.1"/>
    <property type="molecule type" value="Genomic_DNA"/>
</dbReference>
<evidence type="ECO:0000313" key="1">
    <source>
        <dbReference type="EMBL" id="MEC1180533.1"/>
    </source>
</evidence>
<comment type="caution">
    <text evidence="1">The sequence shown here is derived from an EMBL/GenBank/DDBJ whole genome shotgun (WGS) entry which is preliminary data.</text>
</comment>
<protein>
    <submittedName>
        <fullName evidence="1">Uncharacterized protein</fullName>
    </submittedName>
</protein>
<dbReference type="AlphaFoldDB" id="A0AAW9NZJ2"/>
<accession>A0AAW9NZJ2</accession>
<dbReference type="Proteomes" id="UP001344888">
    <property type="component" value="Unassembled WGS sequence"/>
</dbReference>
<evidence type="ECO:0000313" key="2">
    <source>
        <dbReference type="Proteomes" id="UP001344888"/>
    </source>
</evidence>